<feature type="chain" id="PRO_5040129416" evidence="1">
    <location>
        <begin position="20"/>
        <end position="103"/>
    </location>
</feature>
<keyword evidence="1" id="KW-0732">Signal</keyword>
<name>A0A9P9I7A4_9PLEO</name>
<evidence type="ECO:0000313" key="2">
    <source>
        <dbReference type="EMBL" id="KAH7110538.1"/>
    </source>
</evidence>
<feature type="signal peptide" evidence="1">
    <location>
        <begin position="1"/>
        <end position="19"/>
    </location>
</feature>
<dbReference type="AlphaFoldDB" id="A0A9P9I7A4"/>
<sequence>MHFSHILTILALGAAGASATTLNLFSGTSCEDDNYIITLSGLKPGCQKFGVANVKAVNVRQLSDKCTVTVYSDIYCTDNPTAARLKKCVTRSGQWKSFSIDNC</sequence>
<dbReference type="Proteomes" id="UP000700596">
    <property type="component" value="Unassembled WGS sequence"/>
</dbReference>
<gene>
    <name evidence="2" type="ORF">B0J11DRAFT_599235</name>
</gene>
<protein>
    <submittedName>
        <fullName evidence="2">Uncharacterized protein</fullName>
    </submittedName>
</protein>
<dbReference type="EMBL" id="JAGMWT010000027">
    <property type="protein sequence ID" value="KAH7110538.1"/>
    <property type="molecule type" value="Genomic_DNA"/>
</dbReference>
<reference evidence="2" key="1">
    <citation type="journal article" date="2021" name="Nat. Commun.">
        <title>Genetic determinants of endophytism in the Arabidopsis root mycobiome.</title>
        <authorList>
            <person name="Mesny F."/>
            <person name="Miyauchi S."/>
            <person name="Thiergart T."/>
            <person name="Pickel B."/>
            <person name="Atanasova L."/>
            <person name="Karlsson M."/>
            <person name="Huettel B."/>
            <person name="Barry K.W."/>
            <person name="Haridas S."/>
            <person name="Chen C."/>
            <person name="Bauer D."/>
            <person name="Andreopoulos W."/>
            <person name="Pangilinan J."/>
            <person name="LaButti K."/>
            <person name="Riley R."/>
            <person name="Lipzen A."/>
            <person name="Clum A."/>
            <person name="Drula E."/>
            <person name="Henrissat B."/>
            <person name="Kohler A."/>
            <person name="Grigoriev I.V."/>
            <person name="Martin F.M."/>
            <person name="Hacquard S."/>
        </authorList>
    </citation>
    <scope>NUCLEOTIDE SEQUENCE</scope>
    <source>
        <strain evidence="2">MPI-CAGE-CH-0243</strain>
    </source>
</reference>
<accession>A0A9P9I7A4</accession>
<keyword evidence="3" id="KW-1185">Reference proteome</keyword>
<evidence type="ECO:0000313" key="3">
    <source>
        <dbReference type="Proteomes" id="UP000700596"/>
    </source>
</evidence>
<proteinExistence type="predicted"/>
<organism evidence="2 3">
    <name type="scientific">Dendryphion nanum</name>
    <dbReference type="NCBI Taxonomy" id="256645"/>
    <lineage>
        <taxon>Eukaryota</taxon>
        <taxon>Fungi</taxon>
        <taxon>Dikarya</taxon>
        <taxon>Ascomycota</taxon>
        <taxon>Pezizomycotina</taxon>
        <taxon>Dothideomycetes</taxon>
        <taxon>Pleosporomycetidae</taxon>
        <taxon>Pleosporales</taxon>
        <taxon>Torulaceae</taxon>
        <taxon>Dendryphion</taxon>
    </lineage>
</organism>
<evidence type="ECO:0000256" key="1">
    <source>
        <dbReference type="SAM" id="SignalP"/>
    </source>
</evidence>
<dbReference type="OrthoDB" id="3910401at2759"/>
<comment type="caution">
    <text evidence="2">The sequence shown here is derived from an EMBL/GenBank/DDBJ whole genome shotgun (WGS) entry which is preliminary data.</text>
</comment>